<name>A0ABW3FYD1_9PSEU</name>
<dbReference type="HAMAP" id="MF_00198">
    <property type="entry name" value="Spermidine_synth"/>
    <property type="match status" value="1"/>
</dbReference>
<evidence type="ECO:0000256" key="3">
    <source>
        <dbReference type="ARBA" id="ARBA00023115"/>
    </source>
</evidence>
<comment type="function">
    <text evidence="4">Catalyzes the irreversible transfer of a propylamine group from the amino donor S-adenosylmethioninamine (decarboxy-AdoMet) to putrescine (1,4-diaminobutane) to yield spermidine.</text>
</comment>
<feature type="active site" description="Proton acceptor" evidence="4 5">
    <location>
        <position position="165"/>
    </location>
</feature>
<evidence type="ECO:0000313" key="8">
    <source>
        <dbReference type="Proteomes" id="UP001597018"/>
    </source>
</evidence>
<feature type="binding site" evidence="4">
    <location>
        <begin position="144"/>
        <end position="145"/>
    </location>
    <ligand>
        <name>S-methyl-5'-thioadenosine</name>
        <dbReference type="ChEBI" id="CHEBI:17509"/>
    </ligand>
</feature>
<dbReference type="Pfam" id="PF01564">
    <property type="entry name" value="Spermine_synth"/>
    <property type="match status" value="1"/>
</dbReference>
<proteinExistence type="inferred from homology"/>
<evidence type="ECO:0000256" key="2">
    <source>
        <dbReference type="ARBA" id="ARBA00022679"/>
    </source>
</evidence>
<accession>A0ABW3FYD1</accession>
<dbReference type="InterPro" id="IPR030374">
    <property type="entry name" value="PABS"/>
</dbReference>
<feature type="binding site" evidence="4">
    <location>
        <position position="106"/>
    </location>
    <ligand>
        <name>S-methyl-5'-thioadenosine</name>
        <dbReference type="ChEBI" id="CHEBI:17509"/>
    </ligand>
</feature>
<dbReference type="InterPro" id="IPR029063">
    <property type="entry name" value="SAM-dependent_MTases_sf"/>
</dbReference>
<keyword evidence="4" id="KW-0745">Spermidine biosynthesis</keyword>
<keyword evidence="8" id="KW-1185">Reference proteome</keyword>
<comment type="similarity">
    <text evidence="1 4">Belongs to the spermidine/spermine synthase family.</text>
</comment>
<keyword evidence="3 4" id="KW-0620">Polyamine biosynthesis</keyword>
<comment type="subunit">
    <text evidence="4">Homodimer or homotetramer.</text>
</comment>
<comment type="pathway">
    <text evidence="4">Amine and polyamine biosynthesis; spermidine biosynthesis; spermidine from putrescine: step 1/1.</text>
</comment>
<gene>
    <name evidence="4" type="primary">speE</name>
    <name evidence="7" type="ORF">ACFQ16_17695</name>
</gene>
<dbReference type="RefSeq" id="WP_263247072.1">
    <property type="nucleotide sequence ID" value="NZ_BAABLT010000006.1"/>
</dbReference>
<feature type="binding site" evidence="4">
    <location>
        <position position="63"/>
    </location>
    <ligand>
        <name>spermidine</name>
        <dbReference type="ChEBI" id="CHEBI:57834"/>
    </ligand>
</feature>
<evidence type="ECO:0000256" key="5">
    <source>
        <dbReference type="PROSITE-ProRule" id="PRU00354"/>
    </source>
</evidence>
<feature type="binding site" evidence="4">
    <location>
        <position position="87"/>
    </location>
    <ligand>
        <name>spermidine</name>
        <dbReference type="ChEBI" id="CHEBI:57834"/>
    </ligand>
</feature>
<dbReference type="EC" id="2.5.1.16" evidence="4"/>
<protein>
    <recommendedName>
        <fullName evidence="4">Polyamine aminopropyltransferase</fullName>
    </recommendedName>
    <alternativeName>
        <fullName evidence="4">Putrescine aminopropyltransferase</fullName>
        <shortName evidence="4">PAPT</shortName>
    </alternativeName>
    <alternativeName>
        <fullName evidence="4">Spermidine synthase</fullName>
        <shortName evidence="4">SPDS</shortName>
        <shortName evidence="4">SPDSY</shortName>
        <ecNumber evidence="4">2.5.1.16</ecNumber>
    </alternativeName>
</protein>
<evidence type="ECO:0000313" key="7">
    <source>
        <dbReference type="EMBL" id="MFD0921581.1"/>
    </source>
</evidence>
<dbReference type="Proteomes" id="UP001597018">
    <property type="component" value="Unassembled WGS sequence"/>
</dbReference>
<dbReference type="Gene3D" id="3.40.50.150">
    <property type="entry name" value="Vaccinia Virus protein VP39"/>
    <property type="match status" value="1"/>
</dbReference>
<feature type="binding site" evidence="4">
    <location>
        <position position="33"/>
    </location>
    <ligand>
        <name>S-methyl-5'-thioadenosine</name>
        <dbReference type="ChEBI" id="CHEBI:17509"/>
    </ligand>
</feature>
<dbReference type="InterPro" id="IPR001045">
    <property type="entry name" value="Spermi_synthase"/>
</dbReference>
<comment type="catalytic activity">
    <reaction evidence="4">
        <text>S-adenosyl 3-(methylsulfanyl)propylamine + putrescine = S-methyl-5'-thioadenosine + spermidine + H(+)</text>
        <dbReference type="Rhea" id="RHEA:12721"/>
        <dbReference type="ChEBI" id="CHEBI:15378"/>
        <dbReference type="ChEBI" id="CHEBI:17509"/>
        <dbReference type="ChEBI" id="CHEBI:57443"/>
        <dbReference type="ChEBI" id="CHEBI:57834"/>
        <dbReference type="ChEBI" id="CHEBI:326268"/>
        <dbReference type="EC" id="2.5.1.16"/>
    </reaction>
</comment>
<dbReference type="PANTHER" id="PTHR43317:SF1">
    <property type="entry name" value="THERMOSPERMINE SYNTHASE ACAULIS5"/>
    <property type="match status" value="1"/>
</dbReference>
<evidence type="ECO:0000256" key="4">
    <source>
        <dbReference type="HAMAP-Rule" id="MF_00198"/>
    </source>
</evidence>
<dbReference type="PANTHER" id="PTHR43317">
    <property type="entry name" value="THERMOSPERMINE SYNTHASE ACAULIS5"/>
    <property type="match status" value="1"/>
</dbReference>
<dbReference type="CDD" id="cd02440">
    <property type="entry name" value="AdoMet_MTases"/>
    <property type="match status" value="1"/>
</dbReference>
<dbReference type="SUPFAM" id="SSF53335">
    <property type="entry name" value="S-adenosyl-L-methionine-dependent methyltransferases"/>
    <property type="match status" value="1"/>
</dbReference>
<keyword evidence="2 4" id="KW-0808">Transferase</keyword>
<reference evidence="8" key="1">
    <citation type="journal article" date="2019" name="Int. J. Syst. Evol. Microbiol.">
        <title>The Global Catalogue of Microorganisms (GCM) 10K type strain sequencing project: providing services to taxonomists for standard genome sequencing and annotation.</title>
        <authorList>
            <consortium name="The Broad Institute Genomics Platform"/>
            <consortium name="The Broad Institute Genome Sequencing Center for Infectious Disease"/>
            <person name="Wu L."/>
            <person name="Ma J."/>
        </authorList>
    </citation>
    <scope>NUCLEOTIDE SEQUENCE [LARGE SCALE GENOMIC DNA]</scope>
    <source>
        <strain evidence="8">CCUG 56401</strain>
    </source>
</reference>
<comment type="caution">
    <text evidence="7">The sequence shown here is derived from an EMBL/GenBank/DDBJ whole genome shotgun (WGS) entry which is preliminary data.</text>
</comment>
<sequence>MNPERWLREPVRDDVVDLWPLHEVVHEERTPFQDVLVARTPLGTTLFCDQNPQSAELGQLAFHEAELVPALALAGERRRVLVIGCSEGVVPQIAARAGVEVVDHVDIDPDCVRICAEHLPYGFDADEVRRAEAGDGPIRLHYDDGARFVRDSAGTDRRYDVIVLDLPEEDEDSPHSALYQREFLTRCRDLLAPGGVVSTHVSRPHLSLPAADSVASFRRPWQAFGEVFATRAYFRSDEQPWAAIMLGRADAVADPVELMTEQLDALAYRPRTIDARTLRRAAGLPRALREPVPTA</sequence>
<feature type="binding site" evidence="4">
    <location>
        <position position="174"/>
    </location>
    <ligand>
        <name>S-methyl-5'-thioadenosine</name>
        <dbReference type="ChEBI" id="CHEBI:17509"/>
    </ligand>
</feature>
<feature type="domain" description="PABS" evidence="6">
    <location>
        <begin position="4"/>
        <end position="248"/>
    </location>
</feature>
<dbReference type="EMBL" id="JBHTIW010000014">
    <property type="protein sequence ID" value="MFD0921581.1"/>
    <property type="molecule type" value="Genomic_DNA"/>
</dbReference>
<organism evidence="7 8">
    <name type="scientific">Saccharopolyspora rosea</name>
    <dbReference type="NCBI Taxonomy" id="524884"/>
    <lineage>
        <taxon>Bacteria</taxon>
        <taxon>Bacillati</taxon>
        <taxon>Actinomycetota</taxon>
        <taxon>Actinomycetes</taxon>
        <taxon>Pseudonocardiales</taxon>
        <taxon>Pseudonocardiaceae</taxon>
        <taxon>Saccharopolyspora</taxon>
    </lineage>
</organism>
<evidence type="ECO:0000259" key="6">
    <source>
        <dbReference type="PROSITE" id="PS51006"/>
    </source>
</evidence>
<comment type="caution">
    <text evidence="4">Lacks conserved residue(s) required for the propagation of feature annotation.</text>
</comment>
<evidence type="ECO:0000256" key="1">
    <source>
        <dbReference type="ARBA" id="ARBA00007867"/>
    </source>
</evidence>
<dbReference type="PROSITE" id="PS51006">
    <property type="entry name" value="PABS_2"/>
    <property type="match status" value="1"/>
</dbReference>